<accession>A0A6C0JSA4</accession>
<protein>
    <submittedName>
        <fullName evidence="1">Uncharacterized protein</fullName>
    </submittedName>
</protein>
<reference evidence="1" key="1">
    <citation type="journal article" date="2020" name="Nature">
        <title>Giant virus diversity and host interactions through global metagenomics.</title>
        <authorList>
            <person name="Schulz F."/>
            <person name="Roux S."/>
            <person name="Paez-Espino D."/>
            <person name="Jungbluth S."/>
            <person name="Walsh D.A."/>
            <person name="Denef V.J."/>
            <person name="McMahon K.D."/>
            <person name="Konstantinidis K.T."/>
            <person name="Eloe-Fadrosh E.A."/>
            <person name="Kyrpides N.C."/>
            <person name="Woyke T."/>
        </authorList>
    </citation>
    <scope>NUCLEOTIDE SEQUENCE</scope>
    <source>
        <strain evidence="1">GVMAG-S-1035315-10</strain>
    </source>
</reference>
<evidence type="ECO:0000313" key="1">
    <source>
        <dbReference type="EMBL" id="QHU06544.1"/>
    </source>
</evidence>
<dbReference type="EMBL" id="MN740657">
    <property type="protein sequence ID" value="QHU06544.1"/>
    <property type="molecule type" value="Genomic_DNA"/>
</dbReference>
<sequence>MSCVSCKNSKSTERCTNKALKGLILCGKHAKVRNPRLWKDVNNLDDKAIIIQKVWRGYSIREWLRLAGPGVLNRTKCHNEEEIVTMDDKKSVKPFDYFAFEENGKIYWFDVRSISENCMSKIDPLNPYTRKPLTMDTRQRLRKLCIKRHQKKLENIHDTTTQRNVNDIILTTWVYVCQVIEENGFFGMSPLYFTSLNRTQLFIFTSILQQDLIAWAAEHKDKISRRYRYVFWIKRLLNEHASGVDTLRLSYLTGRVLVTILNDCSNHYSICFMIMSSLHRI</sequence>
<organism evidence="1">
    <name type="scientific">viral metagenome</name>
    <dbReference type="NCBI Taxonomy" id="1070528"/>
    <lineage>
        <taxon>unclassified sequences</taxon>
        <taxon>metagenomes</taxon>
        <taxon>organismal metagenomes</taxon>
    </lineage>
</organism>
<proteinExistence type="predicted"/>
<dbReference type="AlphaFoldDB" id="A0A6C0JSA4"/>
<name>A0A6C0JSA4_9ZZZZ</name>